<dbReference type="PANTHER" id="PTHR11733">
    <property type="entry name" value="ZINC METALLOPROTEASE FAMILY M13 NEPRILYSIN-RELATED"/>
    <property type="match status" value="1"/>
</dbReference>
<dbReference type="InterPro" id="IPR042089">
    <property type="entry name" value="Peptidase_M13_dom_2"/>
</dbReference>
<comment type="caution">
    <text evidence="10">The sequence shown here is derived from an EMBL/GenBank/DDBJ whole genome shotgun (WGS) entry which is preliminary data.</text>
</comment>
<reference evidence="10 11" key="1">
    <citation type="journal article" date="2019" name="Int. J. Syst. Evol. Microbiol.">
        <title>The Global Catalogue of Microorganisms (GCM) 10K type strain sequencing project: providing services to taxonomists for standard genome sequencing and annotation.</title>
        <authorList>
            <consortium name="The Broad Institute Genomics Platform"/>
            <consortium name="The Broad Institute Genome Sequencing Center for Infectious Disease"/>
            <person name="Wu L."/>
            <person name="Ma J."/>
        </authorList>
    </citation>
    <scope>NUCLEOTIDE SEQUENCE [LARGE SCALE GENOMIC DNA]</scope>
    <source>
        <strain evidence="10 11">JCM 15896</strain>
    </source>
</reference>
<evidence type="ECO:0000313" key="11">
    <source>
        <dbReference type="Proteomes" id="UP001500359"/>
    </source>
</evidence>
<dbReference type="PROSITE" id="PS51885">
    <property type="entry name" value="NEPRILYSIN"/>
    <property type="match status" value="1"/>
</dbReference>
<organism evidence="10 11">
    <name type="scientific">Aliiglaciecola litoralis</name>
    <dbReference type="NCBI Taxonomy" id="582857"/>
    <lineage>
        <taxon>Bacteria</taxon>
        <taxon>Pseudomonadati</taxon>
        <taxon>Pseudomonadota</taxon>
        <taxon>Gammaproteobacteria</taxon>
        <taxon>Alteromonadales</taxon>
        <taxon>Alteromonadaceae</taxon>
        <taxon>Aliiglaciecola</taxon>
    </lineage>
</organism>
<dbReference type="Proteomes" id="UP001500359">
    <property type="component" value="Unassembled WGS sequence"/>
</dbReference>
<dbReference type="Gene3D" id="3.40.390.10">
    <property type="entry name" value="Collagenase (Catalytic Domain)"/>
    <property type="match status" value="1"/>
</dbReference>
<dbReference type="PANTHER" id="PTHR11733:SF167">
    <property type="entry name" value="FI17812P1-RELATED"/>
    <property type="match status" value="1"/>
</dbReference>
<name>A0ABN1LRX0_9ALTE</name>
<keyword evidence="5" id="KW-0378">Hydrolase</keyword>
<keyword evidence="3" id="KW-0645">Protease</keyword>
<evidence type="ECO:0000313" key="10">
    <source>
        <dbReference type="EMBL" id="GAA0859471.1"/>
    </source>
</evidence>
<evidence type="ECO:0000256" key="5">
    <source>
        <dbReference type="ARBA" id="ARBA00022801"/>
    </source>
</evidence>
<dbReference type="Pfam" id="PF05649">
    <property type="entry name" value="Peptidase_M13_N"/>
    <property type="match status" value="1"/>
</dbReference>
<feature type="domain" description="Peptidase M13 N-terminal" evidence="9">
    <location>
        <begin position="84"/>
        <end position="461"/>
    </location>
</feature>
<dbReference type="InterPro" id="IPR000718">
    <property type="entry name" value="Peptidase_M13"/>
</dbReference>
<keyword evidence="4" id="KW-0479">Metal-binding</keyword>
<dbReference type="PRINTS" id="PR00786">
    <property type="entry name" value="NEPRILYSIN"/>
</dbReference>
<dbReference type="Gene3D" id="1.10.1380.10">
    <property type="entry name" value="Neutral endopeptidase , domain2"/>
    <property type="match status" value="1"/>
</dbReference>
<dbReference type="InterPro" id="IPR008753">
    <property type="entry name" value="Peptidase_M13_N"/>
</dbReference>
<comment type="cofactor">
    <cofactor evidence="1">
        <name>Zn(2+)</name>
        <dbReference type="ChEBI" id="CHEBI:29105"/>
    </cofactor>
</comment>
<evidence type="ECO:0000256" key="3">
    <source>
        <dbReference type="ARBA" id="ARBA00022670"/>
    </source>
</evidence>
<accession>A0ABN1LRX0</accession>
<protein>
    <submittedName>
        <fullName evidence="10">M13 family peptidase</fullName>
    </submittedName>
</protein>
<comment type="similarity">
    <text evidence="2">Belongs to the peptidase M13 family.</text>
</comment>
<dbReference type="InterPro" id="IPR018497">
    <property type="entry name" value="Peptidase_M13_C"/>
</dbReference>
<evidence type="ECO:0000259" key="9">
    <source>
        <dbReference type="Pfam" id="PF05649"/>
    </source>
</evidence>
<dbReference type="EMBL" id="BAAAFD010000012">
    <property type="protein sequence ID" value="GAA0859471.1"/>
    <property type="molecule type" value="Genomic_DNA"/>
</dbReference>
<feature type="domain" description="Peptidase M13 C-terminal" evidence="8">
    <location>
        <begin position="513"/>
        <end position="714"/>
    </location>
</feature>
<dbReference type="CDD" id="cd08662">
    <property type="entry name" value="M13"/>
    <property type="match status" value="1"/>
</dbReference>
<evidence type="ECO:0000256" key="2">
    <source>
        <dbReference type="ARBA" id="ARBA00007357"/>
    </source>
</evidence>
<evidence type="ECO:0000256" key="7">
    <source>
        <dbReference type="ARBA" id="ARBA00023049"/>
    </source>
</evidence>
<dbReference type="InterPro" id="IPR024079">
    <property type="entry name" value="MetalloPept_cat_dom_sf"/>
</dbReference>
<proteinExistence type="inferred from homology"/>
<evidence type="ECO:0000259" key="8">
    <source>
        <dbReference type="Pfam" id="PF01431"/>
    </source>
</evidence>
<evidence type="ECO:0000256" key="4">
    <source>
        <dbReference type="ARBA" id="ARBA00022723"/>
    </source>
</evidence>
<dbReference type="Pfam" id="PF01431">
    <property type="entry name" value="Peptidase_M13"/>
    <property type="match status" value="1"/>
</dbReference>
<dbReference type="SUPFAM" id="SSF55486">
    <property type="entry name" value="Metalloproteases ('zincins'), catalytic domain"/>
    <property type="match status" value="1"/>
</dbReference>
<evidence type="ECO:0000256" key="1">
    <source>
        <dbReference type="ARBA" id="ARBA00001947"/>
    </source>
</evidence>
<keyword evidence="6" id="KW-0862">Zinc</keyword>
<gene>
    <name evidence="10" type="ORF">GCM10009114_33070</name>
</gene>
<evidence type="ECO:0000256" key="6">
    <source>
        <dbReference type="ARBA" id="ARBA00022833"/>
    </source>
</evidence>
<keyword evidence="11" id="KW-1185">Reference proteome</keyword>
<sequence>MNYLVFVLSQHCVAFTSQSNKHDNQTMLQIGVLMKRYLLPIAVAVTMAGCSEPQQTSEKPAAKAQTQQLGSGISLDHIDESVKPGDDFFHYANGKWLDTVKIPDDKASYGSFQILRDEAQKDVMDIIRNSAEGDFAAGSDEQKVGGLYNAYLNMEQRDEIGIAPLQPEFEKIDSITDYSQLAKHFAYANKHSFGAPFEVGQYVDFKDPNAYMILTWQGGIGLPEREYYFKQDDTSVDIRKKYEAHIARMFSLAGLENGEKHAKTIMDLETQIAQHHMKKEQTRDMVALYNSIPVSELSELMPNFDWPTMLKEAQLDEVENLVVTQLDFMKNVDQIIANTDLETWKVYLKWGLINRASTLLTSELDQANFDFYSKVIYGVEEQRPMWRRGVNLVNQHLGEVIAKVYVKEHFSPQAKERMLALVNNLLKAYEMSIKDLDWMSEDTKKEALDKLSKFTPKIGYPDQWKDYSGLTIVENDLFGNVKRSNELQYQQMLDKQKGPVQKHEWAMTPQTVNAYYNPPMNEIVFPAAILQPPFFNMDAEDAVNYGGIGAVIGHEIGHGFDDAGSTFDGDGVLRNWWTDKDKAEFTNRTKQLISQYDQFEALEGVNVNGEFTLGENIGDLGGISIALKAYELSLEGKESPVLDGFTGTQRVFLGFGQVWANKYREETLRNLIDTNPHSPSQFRANGSVRNVPEFYEAFDVKETDALYLPPQERVKIW</sequence>
<keyword evidence="7" id="KW-0482">Metalloprotease</keyword>